<keyword evidence="4" id="KW-0560">Oxidoreductase</keyword>
<dbReference type="GO" id="GO:0045454">
    <property type="term" value="P:cell redox homeostasis"/>
    <property type="evidence" value="ECO:0007669"/>
    <property type="project" value="TreeGrafter"/>
</dbReference>
<dbReference type="PANTHER" id="PTHR10681:SF128">
    <property type="entry name" value="THIOREDOXIN-DEPENDENT PEROXIDE REDUCTASE, MITOCHONDRIAL"/>
    <property type="match status" value="1"/>
</dbReference>
<evidence type="ECO:0000259" key="7">
    <source>
        <dbReference type="PROSITE" id="PS51352"/>
    </source>
</evidence>
<dbReference type="EMBL" id="HBFN01035313">
    <property type="protein sequence ID" value="CAD8806823.1"/>
    <property type="molecule type" value="Transcribed_RNA"/>
</dbReference>
<comment type="subcellular location">
    <subcellularLocation>
        <location evidence="1">Cytoplasm</location>
    </subcellularLocation>
</comment>
<dbReference type="InterPro" id="IPR036249">
    <property type="entry name" value="Thioredoxin-like_sf"/>
</dbReference>
<evidence type="ECO:0000256" key="2">
    <source>
        <dbReference type="ARBA" id="ARBA00009796"/>
    </source>
</evidence>
<gene>
    <name evidence="8" type="ORF">HTEP1355_LOCUS20502</name>
</gene>
<accession>A0A7S0W9L7</accession>
<comment type="similarity">
    <text evidence="2">Belongs to the peroxiredoxin family. AhpC/Prx1 subfamily.</text>
</comment>
<evidence type="ECO:0000256" key="6">
    <source>
        <dbReference type="ARBA" id="ARBA00023284"/>
    </source>
</evidence>
<reference evidence="8" key="1">
    <citation type="submission" date="2021-01" db="EMBL/GenBank/DDBJ databases">
        <authorList>
            <person name="Corre E."/>
            <person name="Pelletier E."/>
            <person name="Niang G."/>
            <person name="Scheremetjew M."/>
            <person name="Finn R."/>
            <person name="Kale V."/>
            <person name="Holt S."/>
            <person name="Cochrane G."/>
            <person name="Meng A."/>
            <person name="Brown T."/>
            <person name="Cohen L."/>
        </authorList>
    </citation>
    <scope>NUCLEOTIDE SEQUENCE</scope>
    <source>
        <strain evidence="8">CCMP443</strain>
    </source>
</reference>
<name>A0A7S0W9L7_9CRYP</name>
<dbReference type="CDD" id="cd03015">
    <property type="entry name" value="PRX_Typ2cys"/>
    <property type="match status" value="1"/>
</dbReference>
<dbReference type="GO" id="GO:0008379">
    <property type="term" value="F:thioredoxin peroxidase activity"/>
    <property type="evidence" value="ECO:0007669"/>
    <property type="project" value="TreeGrafter"/>
</dbReference>
<evidence type="ECO:0000256" key="4">
    <source>
        <dbReference type="ARBA" id="ARBA00023002"/>
    </source>
</evidence>
<dbReference type="GO" id="GO:0005829">
    <property type="term" value="C:cytosol"/>
    <property type="evidence" value="ECO:0007669"/>
    <property type="project" value="TreeGrafter"/>
</dbReference>
<sequence>MGGVAQNLFSPERSAEVTARRDKMQSRLIAIAAVAAALLVATGAEAHHDDSPYHLAVRKPAPPWSGPAVLNGEFQDLSSQSLIKDKKWVVLFFYPLDFTFVCPTEIVEFDNRLKDFKALGAEVIGVSVDSKHTHLAWTRTAREDGGVGNIKYPLLSDLNKEIARNFGVLVEDEDDEHQGVTMRATFIIDPAGIIRSMSVHDEPIGRSVDETLRLLESAQFAAANKGKGCPANWKKGDKPITANRKDSLDWFKTWGSK</sequence>
<evidence type="ECO:0000256" key="5">
    <source>
        <dbReference type="ARBA" id="ARBA00023157"/>
    </source>
</evidence>
<evidence type="ECO:0000313" key="8">
    <source>
        <dbReference type="EMBL" id="CAD8806823.1"/>
    </source>
</evidence>
<dbReference type="GO" id="GO:0033554">
    <property type="term" value="P:cellular response to stress"/>
    <property type="evidence" value="ECO:0007669"/>
    <property type="project" value="TreeGrafter"/>
</dbReference>
<keyword evidence="6" id="KW-0676">Redox-active center</keyword>
<dbReference type="PANTHER" id="PTHR10681">
    <property type="entry name" value="THIOREDOXIN PEROXIDASE"/>
    <property type="match status" value="1"/>
</dbReference>
<organism evidence="8">
    <name type="scientific">Hemiselmis tepida</name>
    <dbReference type="NCBI Taxonomy" id="464990"/>
    <lineage>
        <taxon>Eukaryota</taxon>
        <taxon>Cryptophyceae</taxon>
        <taxon>Cryptomonadales</taxon>
        <taxon>Hemiselmidaceae</taxon>
        <taxon>Hemiselmis</taxon>
    </lineage>
</organism>
<keyword evidence="5" id="KW-1015">Disulfide bond</keyword>
<proteinExistence type="inferred from homology"/>
<evidence type="ECO:0000256" key="3">
    <source>
        <dbReference type="ARBA" id="ARBA00022490"/>
    </source>
</evidence>
<feature type="domain" description="Thioredoxin" evidence="7">
    <location>
        <begin position="55"/>
        <end position="220"/>
    </location>
</feature>
<dbReference type="GO" id="GO:0042744">
    <property type="term" value="P:hydrogen peroxide catabolic process"/>
    <property type="evidence" value="ECO:0007669"/>
    <property type="project" value="TreeGrafter"/>
</dbReference>
<dbReference type="InterPro" id="IPR013766">
    <property type="entry name" value="Thioredoxin_domain"/>
</dbReference>
<dbReference type="Pfam" id="PF00578">
    <property type="entry name" value="AhpC-TSA"/>
    <property type="match status" value="1"/>
</dbReference>
<dbReference type="AlphaFoldDB" id="A0A7S0W9L7"/>
<dbReference type="SUPFAM" id="SSF52833">
    <property type="entry name" value="Thioredoxin-like"/>
    <property type="match status" value="1"/>
</dbReference>
<dbReference type="Gene3D" id="3.40.30.10">
    <property type="entry name" value="Glutaredoxin"/>
    <property type="match status" value="1"/>
</dbReference>
<dbReference type="FunFam" id="3.40.30.10:FF:000002">
    <property type="entry name" value="Alkyl hydroperoxide reductase C"/>
    <property type="match status" value="1"/>
</dbReference>
<dbReference type="GO" id="GO:0006979">
    <property type="term" value="P:response to oxidative stress"/>
    <property type="evidence" value="ECO:0007669"/>
    <property type="project" value="TreeGrafter"/>
</dbReference>
<dbReference type="InterPro" id="IPR000866">
    <property type="entry name" value="AhpC/TSA"/>
</dbReference>
<keyword evidence="3" id="KW-0963">Cytoplasm</keyword>
<evidence type="ECO:0000256" key="1">
    <source>
        <dbReference type="ARBA" id="ARBA00004496"/>
    </source>
</evidence>
<protein>
    <recommendedName>
        <fullName evidence="7">Thioredoxin domain-containing protein</fullName>
    </recommendedName>
</protein>
<dbReference type="InterPro" id="IPR050217">
    <property type="entry name" value="Peroxiredoxin"/>
</dbReference>
<dbReference type="PROSITE" id="PS51352">
    <property type="entry name" value="THIOREDOXIN_2"/>
    <property type="match status" value="1"/>
</dbReference>